<name>A0A4R0NKJ8_9SPHI</name>
<proteinExistence type="predicted"/>
<protein>
    <submittedName>
        <fullName evidence="2">Uncharacterized protein</fullName>
    </submittedName>
</protein>
<evidence type="ECO:0000313" key="3">
    <source>
        <dbReference type="Proteomes" id="UP000293347"/>
    </source>
</evidence>
<feature type="region of interest" description="Disordered" evidence="1">
    <location>
        <begin position="1"/>
        <end position="40"/>
    </location>
</feature>
<organism evidence="2 3">
    <name type="scientific">Pedobacter psychroterrae</name>
    <dbReference type="NCBI Taxonomy" id="2530453"/>
    <lineage>
        <taxon>Bacteria</taxon>
        <taxon>Pseudomonadati</taxon>
        <taxon>Bacteroidota</taxon>
        <taxon>Sphingobacteriia</taxon>
        <taxon>Sphingobacteriales</taxon>
        <taxon>Sphingobacteriaceae</taxon>
        <taxon>Pedobacter</taxon>
    </lineage>
</organism>
<accession>A0A4R0NKJ8</accession>
<dbReference type="EMBL" id="SJSL01000002">
    <property type="protein sequence ID" value="TCD01300.1"/>
    <property type="molecule type" value="Genomic_DNA"/>
</dbReference>
<evidence type="ECO:0000313" key="2">
    <source>
        <dbReference type="EMBL" id="TCD01300.1"/>
    </source>
</evidence>
<dbReference type="Proteomes" id="UP000293347">
    <property type="component" value="Unassembled WGS sequence"/>
</dbReference>
<reference evidence="2 3" key="1">
    <citation type="submission" date="2019-02" db="EMBL/GenBank/DDBJ databases">
        <title>Pedobacter sp. RP-1-14 sp. nov., isolated from Arctic soil.</title>
        <authorList>
            <person name="Dahal R.H."/>
        </authorList>
    </citation>
    <scope>NUCLEOTIDE SEQUENCE [LARGE SCALE GENOMIC DNA]</scope>
    <source>
        <strain evidence="2 3">RP-1-14</strain>
    </source>
</reference>
<dbReference type="RefSeq" id="WP_131595991.1">
    <property type="nucleotide sequence ID" value="NZ_SJSL01000002.1"/>
</dbReference>
<dbReference type="AlphaFoldDB" id="A0A4R0NKJ8"/>
<feature type="region of interest" description="Disordered" evidence="1">
    <location>
        <begin position="59"/>
        <end position="78"/>
    </location>
</feature>
<comment type="caution">
    <text evidence="2">The sequence shown here is derived from an EMBL/GenBank/DDBJ whole genome shotgun (WGS) entry which is preliminary data.</text>
</comment>
<evidence type="ECO:0000256" key="1">
    <source>
        <dbReference type="SAM" id="MobiDB-lite"/>
    </source>
</evidence>
<gene>
    <name evidence="2" type="ORF">EZ437_11150</name>
</gene>
<sequence>MSLPAIQQQLGQNLSKNVTGKRNEGNVQETSVMDKNQSHSTETHILDLLLRKEYAESESLGSIGRRKKDKPYELGFGL</sequence>
<keyword evidence="3" id="KW-1185">Reference proteome</keyword>